<evidence type="ECO:0000313" key="3">
    <source>
        <dbReference type="Proteomes" id="UP000027135"/>
    </source>
</evidence>
<dbReference type="EMBL" id="KK852749">
    <property type="protein sequence ID" value="KDR17228.1"/>
    <property type="molecule type" value="Genomic_DNA"/>
</dbReference>
<feature type="chain" id="PRO_5001648132" description="Salivary secreted peptide" evidence="1">
    <location>
        <begin position="20"/>
        <end position="115"/>
    </location>
</feature>
<accession>A0A067REB5</accession>
<feature type="signal peptide" evidence="1">
    <location>
        <begin position="1"/>
        <end position="19"/>
    </location>
</feature>
<gene>
    <name evidence="2" type="ORF">L798_08955</name>
</gene>
<dbReference type="AlphaFoldDB" id="A0A067REB5"/>
<evidence type="ECO:0008006" key="4">
    <source>
        <dbReference type="Google" id="ProtNLM"/>
    </source>
</evidence>
<dbReference type="PANTHER" id="PTHR37685:SF1">
    <property type="entry name" value="GEO11136P1-RELATED"/>
    <property type="match status" value="1"/>
</dbReference>
<evidence type="ECO:0000256" key="1">
    <source>
        <dbReference type="SAM" id="SignalP"/>
    </source>
</evidence>
<proteinExistence type="predicted"/>
<evidence type="ECO:0000313" key="2">
    <source>
        <dbReference type="EMBL" id="KDR17228.1"/>
    </source>
</evidence>
<keyword evidence="3" id="KW-1185">Reference proteome</keyword>
<reference evidence="2 3" key="1">
    <citation type="journal article" date="2014" name="Nat. Commun.">
        <title>Molecular traces of alternative social organization in a termite genome.</title>
        <authorList>
            <person name="Terrapon N."/>
            <person name="Li C."/>
            <person name="Robertson H.M."/>
            <person name="Ji L."/>
            <person name="Meng X."/>
            <person name="Booth W."/>
            <person name="Chen Z."/>
            <person name="Childers C.P."/>
            <person name="Glastad K.M."/>
            <person name="Gokhale K."/>
            <person name="Gowin J."/>
            <person name="Gronenberg W."/>
            <person name="Hermansen R.A."/>
            <person name="Hu H."/>
            <person name="Hunt B.G."/>
            <person name="Huylmans A.K."/>
            <person name="Khalil S.M."/>
            <person name="Mitchell R.D."/>
            <person name="Munoz-Torres M.C."/>
            <person name="Mustard J.A."/>
            <person name="Pan H."/>
            <person name="Reese J.T."/>
            <person name="Scharf M.E."/>
            <person name="Sun F."/>
            <person name="Vogel H."/>
            <person name="Xiao J."/>
            <person name="Yang W."/>
            <person name="Yang Z."/>
            <person name="Yang Z."/>
            <person name="Zhou J."/>
            <person name="Zhu J."/>
            <person name="Brent C.S."/>
            <person name="Elsik C.G."/>
            <person name="Goodisman M.A."/>
            <person name="Liberles D.A."/>
            <person name="Roe R.M."/>
            <person name="Vargo E.L."/>
            <person name="Vilcinskas A."/>
            <person name="Wang J."/>
            <person name="Bornberg-Bauer E."/>
            <person name="Korb J."/>
            <person name="Zhang G."/>
            <person name="Liebig J."/>
        </authorList>
    </citation>
    <scope>NUCLEOTIDE SEQUENCE [LARGE SCALE GENOMIC DNA]</scope>
    <source>
        <tissue evidence="2">Whole organism</tissue>
    </source>
</reference>
<organism evidence="2 3">
    <name type="scientific">Zootermopsis nevadensis</name>
    <name type="common">Dampwood termite</name>
    <dbReference type="NCBI Taxonomy" id="136037"/>
    <lineage>
        <taxon>Eukaryota</taxon>
        <taxon>Metazoa</taxon>
        <taxon>Ecdysozoa</taxon>
        <taxon>Arthropoda</taxon>
        <taxon>Hexapoda</taxon>
        <taxon>Insecta</taxon>
        <taxon>Pterygota</taxon>
        <taxon>Neoptera</taxon>
        <taxon>Polyneoptera</taxon>
        <taxon>Dictyoptera</taxon>
        <taxon>Blattodea</taxon>
        <taxon>Blattoidea</taxon>
        <taxon>Termitoidae</taxon>
        <taxon>Termopsidae</taxon>
        <taxon>Zootermopsis</taxon>
    </lineage>
</organism>
<name>A0A067REB5_ZOONE</name>
<dbReference type="Proteomes" id="UP000027135">
    <property type="component" value="Unassembled WGS sequence"/>
</dbReference>
<keyword evidence="1" id="KW-0732">Signal</keyword>
<sequence length="115" mass="12972">MTTLTLLTAALLMVAVSVAQRHNLIDCRSQAGDRLLAQESSARSFKFLSYVSDEIIIDVGRENRINCVEIIDRWNDGTGGFAQIIEGGVTHTYVKVKIRSKFNRSFWFDVKVYGQ</sequence>
<protein>
    <recommendedName>
        <fullName evidence="4">Salivary secreted peptide</fullName>
    </recommendedName>
</protein>
<dbReference type="InParanoid" id="A0A067REB5"/>
<dbReference type="PANTHER" id="PTHR37685">
    <property type="entry name" value="GEO11136P1-RELATED"/>
    <property type="match status" value="1"/>
</dbReference>
<dbReference type="Pfam" id="PF15868">
    <property type="entry name" value="MBF2"/>
    <property type="match status" value="1"/>
</dbReference>
<dbReference type="InterPro" id="IPR031734">
    <property type="entry name" value="MBF2"/>
</dbReference>